<evidence type="ECO:0000313" key="2">
    <source>
        <dbReference type="EMBL" id="GAA0166382.1"/>
    </source>
</evidence>
<name>A0AAV3QTT1_LITER</name>
<dbReference type="EMBL" id="BAABME010005709">
    <property type="protein sequence ID" value="GAA0166382.1"/>
    <property type="molecule type" value="Genomic_DNA"/>
</dbReference>
<dbReference type="PANTHER" id="PTHR24559:SF444">
    <property type="entry name" value="REVERSE TRANSCRIPTASE DOMAIN-CONTAINING PROTEIN"/>
    <property type="match status" value="1"/>
</dbReference>
<dbReference type="PANTHER" id="PTHR24559">
    <property type="entry name" value="TRANSPOSON TY3-I GAG-POL POLYPROTEIN"/>
    <property type="match status" value="1"/>
</dbReference>
<dbReference type="InterPro" id="IPR043502">
    <property type="entry name" value="DNA/RNA_pol_sf"/>
</dbReference>
<feature type="compositionally biased region" description="Basic and acidic residues" evidence="1">
    <location>
        <begin position="58"/>
        <end position="80"/>
    </location>
</feature>
<sequence length="480" mass="55039">MSVHESIHQSRQNIPSNQQTHNQYPEDIEAEIQRRVNEQLHKEREKTMQSSRYTHHDRHGDTAKSSEDQRRTHENHERRSPAAPTQVPAAHSDPATARLQQELTDIKEMMKAFMSAAVQRRECKTKMPFMDRLDAVPLPLGFILPQFTQFNDKNLLPKPIEKLIKRGYLKEYMAKGTQRDNQRQNRRIPPLPQIKAEPAELPRLTGRIDTIFGGVAGGGDSRNSKKNYARRQIYSISQNLALYNEPISFSDEEPIGIELPHDDPIVIAPTIEWFTVERMLVDTGSSVDILYIGTFDKLHLPKSIIQSLVTPLTGLTGHSINPIVVALIGLYSRLRESEKKAGPHEEVLAIPFNEEKMERTFRIGSEEFEYMFAWGSEDMPGIDPTVALHKLYVDPDAHPMKQNKRLFNDEKNIAIREEVQALLRAQAIRELKFPAWVANVVVVKKPNGKWRMCTDFTNLNKACPKDFYPLPCLGAWWTEV</sequence>
<feature type="compositionally biased region" description="Polar residues" evidence="1">
    <location>
        <begin position="9"/>
        <end position="23"/>
    </location>
</feature>
<feature type="compositionally biased region" description="Basic and acidic residues" evidence="1">
    <location>
        <begin position="31"/>
        <end position="47"/>
    </location>
</feature>
<gene>
    <name evidence="2" type="ORF">LIER_21546</name>
</gene>
<comment type="caution">
    <text evidence="2">The sequence shown here is derived from an EMBL/GenBank/DDBJ whole genome shotgun (WGS) entry which is preliminary data.</text>
</comment>
<accession>A0AAV3QTT1</accession>
<evidence type="ECO:0000313" key="3">
    <source>
        <dbReference type="Proteomes" id="UP001454036"/>
    </source>
</evidence>
<protein>
    <recommendedName>
        <fullName evidence="4">Peptidase A2 domain-containing protein</fullName>
    </recommendedName>
</protein>
<keyword evidence="3" id="KW-1185">Reference proteome</keyword>
<dbReference type="Gene3D" id="3.10.10.10">
    <property type="entry name" value="HIV Type 1 Reverse Transcriptase, subunit A, domain 1"/>
    <property type="match status" value="1"/>
</dbReference>
<dbReference type="SUPFAM" id="SSF56672">
    <property type="entry name" value="DNA/RNA polymerases"/>
    <property type="match status" value="1"/>
</dbReference>
<evidence type="ECO:0000256" key="1">
    <source>
        <dbReference type="SAM" id="MobiDB-lite"/>
    </source>
</evidence>
<dbReference type="AlphaFoldDB" id="A0AAV3QTT1"/>
<evidence type="ECO:0008006" key="4">
    <source>
        <dbReference type="Google" id="ProtNLM"/>
    </source>
</evidence>
<organism evidence="2 3">
    <name type="scientific">Lithospermum erythrorhizon</name>
    <name type="common">Purple gromwell</name>
    <name type="synonym">Lithospermum officinale var. erythrorhizon</name>
    <dbReference type="NCBI Taxonomy" id="34254"/>
    <lineage>
        <taxon>Eukaryota</taxon>
        <taxon>Viridiplantae</taxon>
        <taxon>Streptophyta</taxon>
        <taxon>Embryophyta</taxon>
        <taxon>Tracheophyta</taxon>
        <taxon>Spermatophyta</taxon>
        <taxon>Magnoliopsida</taxon>
        <taxon>eudicotyledons</taxon>
        <taxon>Gunneridae</taxon>
        <taxon>Pentapetalae</taxon>
        <taxon>asterids</taxon>
        <taxon>lamiids</taxon>
        <taxon>Boraginales</taxon>
        <taxon>Boraginaceae</taxon>
        <taxon>Boraginoideae</taxon>
        <taxon>Lithospermeae</taxon>
        <taxon>Lithospermum</taxon>
    </lineage>
</organism>
<feature type="region of interest" description="Disordered" evidence="1">
    <location>
        <begin position="1"/>
        <end position="94"/>
    </location>
</feature>
<dbReference type="InterPro" id="IPR053134">
    <property type="entry name" value="RNA-dir_DNA_polymerase"/>
</dbReference>
<reference evidence="2 3" key="1">
    <citation type="submission" date="2024-01" db="EMBL/GenBank/DDBJ databases">
        <title>The complete chloroplast genome sequence of Lithospermum erythrorhizon: insights into the phylogenetic relationship among Boraginaceae species and the maternal lineages of purple gromwells.</title>
        <authorList>
            <person name="Okada T."/>
            <person name="Watanabe K."/>
        </authorList>
    </citation>
    <scope>NUCLEOTIDE SEQUENCE [LARGE SCALE GENOMIC DNA]</scope>
</reference>
<proteinExistence type="predicted"/>
<dbReference type="Proteomes" id="UP001454036">
    <property type="component" value="Unassembled WGS sequence"/>
</dbReference>